<organism evidence="1 2">
    <name type="scientific">Mesorhizobium plurifarium</name>
    <dbReference type="NCBI Taxonomy" id="69974"/>
    <lineage>
        <taxon>Bacteria</taxon>
        <taxon>Pseudomonadati</taxon>
        <taxon>Pseudomonadota</taxon>
        <taxon>Alphaproteobacteria</taxon>
        <taxon>Hyphomicrobiales</taxon>
        <taxon>Phyllobacteriaceae</taxon>
        <taxon>Mesorhizobium</taxon>
    </lineage>
</organism>
<evidence type="ECO:0000313" key="2">
    <source>
        <dbReference type="Proteomes" id="UP000182888"/>
    </source>
</evidence>
<dbReference type="Proteomes" id="UP000182888">
    <property type="component" value="Unassembled WGS sequence"/>
</dbReference>
<name>A0A0K2VYS3_MESPL</name>
<reference evidence="2" key="1">
    <citation type="submission" date="2014-08" db="EMBL/GenBank/DDBJ databases">
        <authorList>
            <person name="Edwards T."/>
        </authorList>
    </citation>
    <scope>NUCLEOTIDE SEQUENCE [LARGE SCALE GENOMIC DNA]</scope>
</reference>
<dbReference type="EMBL" id="CCND01000015">
    <property type="protein sequence ID" value="CDX57505.1"/>
    <property type="molecule type" value="Genomic_DNA"/>
</dbReference>
<accession>A0A0K2VYS3</accession>
<gene>
    <name evidence="1" type="ORF">MPL1032_220033</name>
</gene>
<sequence length="111" mass="12339">MNGESRITMVAEASGHSLKQTDRPLNVAKKQRAGIRCDRSAVKTGDNFVAVEAFKFELVGSTVCGHRTPFLNLITLCCKSSFSDSWGRCTSFYEIFRLGLRGCNDAVEWIE</sequence>
<protein>
    <submittedName>
        <fullName evidence="1">Uncharacterized protein</fullName>
    </submittedName>
</protein>
<proteinExistence type="predicted"/>
<dbReference type="AlphaFoldDB" id="A0A0K2VYS3"/>
<evidence type="ECO:0000313" key="1">
    <source>
        <dbReference type="EMBL" id="CDX57505.1"/>
    </source>
</evidence>